<protein>
    <submittedName>
        <fullName evidence="1">Uncharacterized protein</fullName>
    </submittedName>
</protein>
<dbReference type="EMBL" id="SNYK01000012">
    <property type="protein sequence ID" value="TDQ36461.1"/>
    <property type="molecule type" value="Genomic_DNA"/>
</dbReference>
<evidence type="ECO:0000313" key="2">
    <source>
        <dbReference type="Proteomes" id="UP000294575"/>
    </source>
</evidence>
<evidence type="ECO:0000313" key="1">
    <source>
        <dbReference type="EMBL" id="TDQ36461.1"/>
    </source>
</evidence>
<organism evidence="1 2">
    <name type="scientific">Thiopseudomonas denitrificans</name>
    <dbReference type="NCBI Taxonomy" id="1501432"/>
    <lineage>
        <taxon>Bacteria</taxon>
        <taxon>Pseudomonadati</taxon>
        <taxon>Pseudomonadota</taxon>
        <taxon>Gammaproteobacteria</taxon>
        <taxon>Pseudomonadales</taxon>
        <taxon>Pseudomonadaceae</taxon>
        <taxon>Thiopseudomonas</taxon>
    </lineage>
</organism>
<dbReference type="PANTHER" id="PTHR35609">
    <property type="entry name" value="MACRO DOMAIN-CONTAINING PROTEIN"/>
    <property type="match status" value="1"/>
</dbReference>
<dbReference type="OrthoDB" id="1452819at2"/>
<accession>A0A4R6TT09</accession>
<sequence>MNWFRQLTGFAEQSPDQVRSQLQLQGRRLTSLANGNSWDCGGFSAPMLQKLRDKYDQQLEQLGQQNPPLRLRVREQVADVLQLHADATNAGALFQVASQFNLLEMVSPQVTPEQGVGIYGADQTQGPACAIACGAGTIWRNYFMPLSGQTGQTATLQFDALAELGRALGNDKGQLWQMSNGYVQASQQGLEQIAQLLQQADESTRDALAGLVRIGIQSDAQVTLPDCRHHVTQAYCSALPVAYSPHQAESWREFACLILDAAYEATLYVAMQNLLENGQNRVFLTLLGGGAFGNDREWIMAGLRRALLKFAALELDVVIVSHSRSSPAVRALVDEFSSGQP</sequence>
<proteinExistence type="predicted"/>
<dbReference type="PANTHER" id="PTHR35609:SF1">
    <property type="entry name" value="MACRO DOMAIN-CONTAINING PROTEIN"/>
    <property type="match status" value="1"/>
</dbReference>
<comment type="caution">
    <text evidence="1">The sequence shown here is derived from an EMBL/GenBank/DDBJ whole genome shotgun (WGS) entry which is preliminary data.</text>
</comment>
<name>A0A4R6TT09_9GAMM</name>
<reference evidence="1 2" key="1">
    <citation type="submission" date="2019-03" db="EMBL/GenBank/DDBJ databases">
        <title>Genomic Encyclopedia of Type Strains, Phase IV (KMG-IV): sequencing the most valuable type-strain genomes for metagenomic binning, comparative biology and taxonomic classification.</title>
        <authorList>
            <person name="Goeker M."/>
        </authorList>
    </citation>
    <scope>NUCLEOTIDE SEQUENCE [LARGE SCALE GENOMIC DNA]</scope>
    <source>
        <strain evidence="1 2">DSM 28679</strain>
    </source>
</reference>
<dbReference type="Proteomes" id="UP000294575">
    <property type="component" value="Unassembled WGS sequence"/>
</dbReference>
<keyword evidence="2" id="KW-1185">Reference proteome</keyword>
<dbReference type="AlphaFoldDB" id="A0A4R6TT09"/>
<gene>
    <name evidence="1" type="ORF">DFQ45_1127</name>
</gene>
<dbReference type="RefSeq" id="WP_101496006.1">
    <property type="nucleotide sequence ID" value="NZ_LNJZ01000003.1"/>
</dbReference>